<dbReference type="Gene3D" id="3.40.50.1100">
    <property type="match status" value="1"/>
</dbReference>
<name>A0A9X2CGN3_9GAMM</name>
<dbReference type="InterPro" id="IPR036052">
    <property type="entry name" value="TrpB-like_PALP_sf"/>
</dbReference>
<accession>A0A9X2CGN3</accession>
<dbReference type="EMBL" id="JAKILB010000002">
    <property type="protein sequence ID" value="MCL1137600.1"/>
    <property type="molecule type" value="Genomic_DNA"/>
</dbReference>
<sequence length="69" mass="7277">MAQSEAIEFEPSALAGMPGALRVSRDTQYQVRMGLTSDMMANATHVVWATGGGMVPAAEMAKYLVQSAS</sequence>
<evidence type="ECO:0000313" key="2">
    <source>
        <dbReference type="Proteomes" id="UP001139293"/>
    </source>
</evidence>
<evidence type="ECO:0000313" key="1">
    <source>
        <dbReference type="EMBL" id="MCL1137600.1"/>
    </source>
</evidence>
<dbReference type="Proteomes" id="UP001139293">
    <property type="component" value="Unassembled WGS sequence"/>
</dbReference>
<organism evidence="1 2">
    <name type="scientific">Shewanella pneumatophori</name>
    <dbReference type="NCBI Taxonomy" id="314092"/>
    <lineage>
        <taxon>Bacteria</taxon>
        <taxon>Pseudomonadati</taxon>
        <taxon>Pseudomonadota</taxon>
        <taxon>Gammaproteobacteria</taxon>
        <taxon>Alteromonadales</taxon>
        <taxon>Shewanellaceae</taxon>
        <taxon>Shewanella</taxon>
    </lineage>
</organism>
<comment type="caution">
    <text evidence="1">The sequence shown here is derived from an EMBL/GenBank/DDBJ whole genome shotgun (WGS) entry which is preliminary data.</text>
</comment>
<gene>
    <name evidence="1" type="ORF">L2740_03450</name>
</gene>
<evidence type="ECO:0008006" key="3">
    <source>
        <dbReference type="Google" id="ProtNLM"/>
    </source>
</evidence>
<dbReference type="RefSeq" id="WP_248948694.1">
    <property type="nucleotide sequence ID" value="NZ_JAKILB010000002.1"/>
</dbReference>
<keyword evidence="2" id="KW-1185">Reference proteome</keyword>
<protein>
    <recommendedName>
        <fullName evidence="3">D-serine dehydratase</fullName>
    </recommendedName>
</protein>
<proteinExistence type="predicted"/>
<reference evidence="1" key="1">
    <citation type="submission" date="2022-01" db="EMBL/GenBank/DDBJ databases">
        <title>Whole genome-based taxonomy of the Shewanellaceae.</title>
        <authorList>
            <person name="Martin-Rodriguez A.J."/>
        </authorList>
    </citation>
    <scope>NUCLEOTIDE SEQUENCE</scope>
    <source>
        <strain evidence="1">KCTC 23973</strain>
    </source>
</reference>
<dbReference type="AlphaFoldDB" id="A0A9X2CGN3"/>